<proteinExistence type="predicted"/>
<evidence type="ECO:0000313" key="2">
    <source>
        <dbReference type="Proteomes" id="UP000321580"/>
    </source>
</evidence>
<name>A0A5C6RJW6_9BACT</name>
<dbReference type="Proteomes" id="UP000321580">
    <property type="component" value="Unassembled WGS sequence"/>
</dbReference>
<protein>
    <recommendedName>
        <fullName evidence="3">Thiamine-binding protein domain-containing protein</fullName>
    </recommendedName>
</protein>
<dbReference type="OrthoDB" id="164222at2"/>
<evidence type="ECO:0000313" key="1">
    <source>
        <dbReference type="EMBL" id="TXB62641.1"/>
    </source>
</evidence>
<accession>A0A5C6RJW6</accession>
<dbReference type="AlphaFoldDB" id="A0A5C6RJW6"/>
<evidence type="ECO:0008006" key="3">
    <source>
        <dbReference type="Google" id="ProtNLM"/>
    </source>
</evidence>
<dbReference type="EMBL" id="VOOR01000026">
    <property type="protein sequence ID" value="TXB62641.1"/>
    <property type="molecule type" value="Genomic_DNA"/>
</dbReference>
<keyword evidence="2" id="KW-1185">Reference proteome</keyword>
<sequence length="185" mass="20161">MGISFLMAKCCRCRSPRLDVYGRKPDCHFSACPLRKDWGLPLPKGRCRYAPGLALRSALSGLHPCAALGQCQASALSPKSTNACDILVHAHVYSAKNVCMQIAVEVSLYPFRPDYEGPILKFIGRLKAVEGLRVEVNTMSTQVFGAFDQVMPAIQGAIREVFIEEHTAVLAMKVLQVNGGAQPMP</sequence>
<reference evidence="1 2" key="1">
    <citation type="submission" date="2019-08" db="EMBL/GenBank/DDBJ databases">
        <title>Genome of Phaeodactylibacter luteus.</title>
        <authorList>
            <person name="Bowman J.P."/>
        </authorList>
    </citation>
    <scope>NUCLEOTIDE SEQUENCE [LARGE SCALE GENOMIC DNA]</scope>
    <source>
        <strain evidence="1 2">KCTC 42180</strain>
    </source>
</reference>
<dbReference type="Gene3D" id="3.30.70.930">
    <property type="match status" value="1"/>
</dbReference>
<organism evidence="1 2">
    <name type="scientific">Phaeodactylibacter luteus</name>
    <dbReference type="NCBI Taxonomy" id="1564516"/>
    <lineage>
        <taxon>Bacteria</taxon>
        <taxon>Pseudomonadati</taxon>
        <taxon>Bacteroidota</taxon>
        <taxon>Saprospiria</taxon>
        <taxon>Saprospirales</taxon>
        <taxon>Haliscomenobacteraceae</taxon>
        <taxon>Phaeodactylibacter</taxon>
    </lineage>
</organism>
<dbReference type="SUPFAM" id="SSF89957">
    <property type="entry name" value="MTH1187/YkoF-like"/>
    <property type="match status" value="1"/>
</dbReference>
<dbReference type="InterPro" id="IPR029756">
    <property type="entry name" value="MTH1187/YkoF-like"/>
</dbReference>
<gene>
    <name evidence="1" type="ORF">FRY97_12935</name>
</gene>
<comment type="caution">
    <text evidence="1">The sequence shown here is derived from an EMBL/GenBank/DDBJ whole genome shotgun (WGS) entry which is preliminary data.</text>
</comment>